<dbReference type="Proteomes" id="UP000030686">
    <property type="component" value="Unassembled WGS sequence"/>
</dbReference>
<dbReference type="AlphaFoldDB" id="W6QCB6"/>
<name>W6QCB6_PENRF</name>
<sequence length="74" mass="8478">MFLSYFSTSFHFTCRDGAELLKVRCYVIGLETCHMSISIKTLWSYFEVTSTKSNEYKSVLASHKRGSHLLCGTE</sequence>
<evidence type="ECO:0000313" key="2">
    <source>
        <dbReference type="Proteomes" id="UP000030686"/>
    </source>
</evidence>
<gene>
    <name evidence="1" type="ORF">PROQFM164_S01g001061</name>
</gene>
<keyword evidence="2" id="KW-1185">Reference proteome</keyword>
<protein>
    <submittedName>
        <fullName evidence="1">Genomic scaffold, ProqFM164S01</fullName>
    </submittedName>
</protein>
<dbReference type="EMBL" id="HG792015">
    <property type="protein sequence ID" value="CDM27252.1"/>
    <property type="molecule type" value="Genomic_DNA"/>
</dbReference>
<reference evidence="1" key="1">
    <citation type="journal article" date="2014" name="Nat. Commun.">
        <title>Multiple recent horizontal transfers of a large genomic region in cheese making fungi.</title>
        <authorList>
            <person name="Cheeseman K."/>
            <person name="Ropars J."/>
            <person name="Renault P."/>
            <person name="Dupont J."/>
            <person name="Gouzy J."/>
            <person name="Branca A."/>
            <person name="Abraham A.L."/>
            <person name="Ceppi M."/>
            <person name="Conseiller E."/>
            <person name="Debuchy R."/>
            <person name="Malagnac F."/>
            <person name="Goarin A."/>
            <person name="Silar P."/>
            <person name="Lacoste S."/>
            <person name="Sallet E."/>
            <person name="Bensimon A."/>
            <person name="Giraud T."/>
            <person name="Brygoo Y."/>
        </authorList>
    </citation>
    <scope>NUCLEOTIDE SEQUENCE [LARGE SCALE GENOMIC DNA]</scope>
    <source>
        <strain evidence="1">FM164</strain>
    </source>
</reference>
<organism evidence="1 2">
    <name type="scientific">Penicillium roqueforti (strain FM164)</name>
    <dbReference type="NCBI Taxonomy" id="1365484"/>
    <lineage>
        <taxon>Eukaryota</taxon>
        <taxon>Fungi</taxon>
        <taxon>Dikarya</taxon>
        <taxon>Ascomycota</taxon>
        <taxon>Pezizomycotina</taxon>
        <taxon>Eurotiomycetes</taxon>
        <taxon>Eurotiomycetidae</taxon>
        <taxon>Eurotiales</taxon>
        <taxon>Aspergillaceae</taxon>
        <taxon>Penicillium</taxon>
    </lineage>
</organism>
<proteinExistence type="predicted"/>
<evidence type="ECO:0000313" key="1">
    <source>
        <dbReference type="EMBL" id="CDM27252.1"/>
    </source>
</evidence>
<accession>W6QCB6</accession>